<accession>F7ZZ63</accession>
<dbReference type="Proteomes" id="UP000000485">
    <property type="component" value="Chromosome"/>
</dbReference>
<dbReference type="AlphaFoldDB" id="F7ZZ63"/>
<dbReference type="STRING" id="593907.Celgi_1978"/>
<keyword evidence="4" id="KW-1185">Reference proteome</keyword>
<proteinExistence type="predicted"/>
<reference evidence="4" key="1">
    <citation type="submission" date="2011-04" db="EMBL/GenBank/DDBJ databases">
        <title>Complete sequence of Cellvibrio gilvus ATCC 13127.</title>
        <authorList>
            <person name="Lucas S."/>
            <person name="Han J."/>
            <person name="Lapidus A."/>
            <person name="Cheng J.-F."/>
            <person name="Goodwin L."/>
            <person name="Pitluck S."/>
            <person name="Peters L."/>
            <person name="Munk A."/>
            <person name="Detter J.C."/>
            <person name="Han C."/>
            <person name="Tapia R."/>
            <person name="Land M."/>
            <person name="Hauser L."/>
            <person name="Kyrpides N."/>
            <person name="Ivanova N."/>
            <person name="Ovchinnikova G."/>
            <person name="Pagani I."/>
            <person name="Mead D."/>
            <person name="Brumm P."/>
            <person name="Woyke T."/>
        </authorList>
    </citation>
    <scope>NUCLEOTIDE SEQUENCE [LARGE SCALE GENOMIC DNA]</scope>
    <source>
        <strain evidence="4">ATCC 13127 / NRRL B-14078</strain>
    </source>
</reference>
<sequence length="273" mass="27817">MNSLTDDDLRARLAAADPWSEPDLGDVLAPLVARHVTSADHGVTALRGRRRPWVVAGVGAAAALALTAAGVASGAWTGDRAGGTSDGRALDDSGRPLTTADGAPVEDAWGTDTSELVDLEHPGAAAVVASLAPRDRPLPPWLTWDDVVARATSGLGADAGVASADGVRAGMVGIAAAAWQTAWFEARAAGDQAAADRALDEWAGALAATEPVWAPESWQRVQGLVQDVRAGDSEAMLRDLEIGAPDDFLDRIGVDGDPATSELPGPDAPSVGS</sequence>
<dbReference type="RefSeq" id="WP_013883997.1">
    <property type="nucleotide sequence ID" value="NC_015671.1"/>
</dbReference>
<dbReference type="OrthoDB" id="8526151at2"/>
<keyword evidence="2" id="KW-0472">Membrane</keyword>
<dbReference type="KEGG" id="cga:Celgi_1978"/>
<evidence type="ECO:0000256" key="1">
    <source>
        <dbReference type="SAM" id="MobiDB-lite"/>
    </source>
</evidence>
<evidence type="ECO:0000313" key="4">
    <source>
        <dbReference type="Proteomes" id="UP000000485"/>
    </source>
</evidence>
<feature type="region of interest" description="Disordered" evidence="1">
    <location>
        <begin position="251"/>
        <end position="273"/>
    </location>
</feature>
<keyword evidence="2" id="KW-1133">Transmembrane helix</keyword>
<dbReference type="EMBL" id="CP002665">
    <property type="protein sequence ID" value="AEI12479.1"/>
    <property type="molecule type" value="Genomic_DNA"/>
</dbReference>
<gene>
    <name evidence="3" type="ordered locus">Celgi_1978</name>
</gene>
<keyword evidence="2" id="KW-0812">Transmembrane</keyword>
<organism evidence="3 4">
    <name type="scientific">Cellulomonas gilvus (strain ATCC 13127 / NRRL B-14078)</name>
    <name type="common">Cellvibrio gilvus</name>
    <dbReference type="NCBI Taxonomy" id="593907"/>
    <lineage>
        <taxon>Bacteria</taxon>
        <taxon>Bacillati</taxon>
        <taxon>Actinomycetota</taxon>
        <taxon>Actinomycetes</taxon>
        <taxon>Micrococcales</taxon>
        <taxon>Cellulomonadaceae</taxon>
        <taxon>Cellulomonas</taxon>
    </lineage>
</organism>
<protein>
    <submittedName>
        <fullName evidence="3">Uncharacterized protein</fullName>
    </submittedName>
</protein>
<name>F7ZZ63_CELGA</name>
<evidence type="ECO:0000313" key="3">
    <source>
        <dbReference type="EMBL" id="AEI12479.1"/>
    </source>
</evidence>
<dbReference type="HOGENOM" id="CLU_1018176_0_0_11"/>
<feature type="region of interest" description="Disordered" evidence="1">
    <location>
        <begin position="75"/>
        <end position="105"/>
    </location>
</feature>
<feature type="transmembrane region" description="Helical" evidence="2">
    <location>
        <begin position="53"/>
        <end position="76"/>
    </location>
</feature>
<evidence type="ECO:0000256" key="2">
    <source>
        <dbReference type="SAM" id="Phobius"/>
    </source>
</evidence>